<feature type="compositionally biased region" description="Polar residues" evidence="3">
    <location>
        <begin position="88"/>
        <end position="100"/>
    </location>
</feature>
<dbReference type="GO" id="GO:0003735">
    <property type="term" value="F:structural constituent of ribosome"/>
    <property type="evidence" value="ECO:0007669"/>
    <property type="project" value="InterPro"/>
</dbReference>
<dbReference type="Proteomes" id="UP000784294">
    <property type="component" value="Unassembled WGS sequence"/>
</dbReference>
<dbReference type="InterPro" id="IPR014722">
    <property type="entry name" value="Rib_uL2_dom2"/>
</dbReference>
<feature type="compositionally biased region" description="Polar residues" evidence="3">
    <location>
        <begin position="1"/>
        <end position="24"/>
    </location>
</feature>
<sequence>MIHSSQAHMPSGSSGKSVQISEASAESVAMTSIAVKLIERVRQGKKRKQKGLERTEQEDMNKGPAVESVKREITGSSQHPEFPAAMATSATGSSVKNSSEAKPYKGVERMRPTQQQQELSKTGQGSSEMKVKERAQPIEPSIGDSRQEQAKKRLEELSAGLETQEIPKMPNERVVKEHKIKRMKRKEVRRLLSQEEGRFPRSFEVQPGRRRCQHSRDGCRRATNRLLARGTATTHIPSASGATFSPSISRRAVTPHCHKPAWPVRQLLRATGRVLILLAGRHRGKRVVLLGRQAATGLLVVTGPYRLNGCPVRRVHPNYVLATQTRLELIKVDEAW</sequence>
<feature type="region of interest" description="Disordered" evidence="3">
    <location>
        <begin position="1"/>
        <end position="26"/>
    </location>
</feature>
<dbReference type="SUPFAM" id="SSF50104">
    <property type="entry name" value="Translation proteins SH3-like domain"/>
    <property type="match status" value="1"/>
</dbReference>
<feature type="region of interest" description="Disordered" evidence="3">
    <location>
        <begin position="38"/>
        <end position="150"/>
    </location>
</feature>
<comment type="subunit">
    <text evidence="2">Component of the large ribosomal subunit. May bind IPO9 with low affinity.</text>
</comment>
<comment type="similarity">
    <text evidence="1">Belongs to the eukaryotic ribosomal protein eL6 family.</text>
</comment>
<evidence type="ECO:0000256" key="3">
    <source>
        <dbReference type="SAM" id="MobiDB-lite"/>
    </source>
</evidence>
<evidence type="ECO:0000313" key="4">
    <source>
        <dbReference type="EMBL" id="VEL34630.1"/>
    </source>
</evidence>
<dbReference type="Pfam" id="PF01159">
    <property type="entry name" value="Ribosomal_L6e"/>
    <property type="match status" value="1"/>
</dbReference>
<dbReference type="OrthoDB" id="2436667at2759"/>
<reference evidence="4" key="1">
    <citation type="submission" date="2018-11" db="EMBL/GenBank/DDBJ databases">
        <authorList>
            <consortium name="Pathogen Informatics"/>
        </authorList>
    </citation>
    <scope>NUCLEOTIDE SEQUENCE</scope>
</reference>
<keyword evidence="5" id="KW-1185">Reference proteome</keyword>
<name>A0A3S5AE29_9PLAT</name>
<dbReference type="PANTHER" id="PTHR10715">
    <property type="entry name" value="60S RIBOSOMAL PROTEIN L6"/>
    <property type="match status" value="1"/>
</dbReference>
<dbReference type="PANTHER" id="PTHR10715:SF0">
    <property type="entry name" value="LARGE RIBOSOMAL SUBUNIT PROTEIN EL6"/>
    <property type="match status" value="1"/>
</dbReference>
<gene>
    <name evidence="4" type="ORF">PXEA_LOCUS28070</name>
</gene>
<organism evidence="4 5">
    <name type="scientific">Protopolystoma xenopodis</name>
    <dbReference type="NCBI Taxonomy" id="117903"/>
    <lineage>
        <taxon>Eukaryota</taxon>
        <taxon>Metazoa</taxon>
        <taxon>Spiralia</taxon>
        <taxon>Lophotrochozoa</taxon>
        <taxon>Platyhelminthes</taxon>
        <taxon>Monogenea</taxon>
        <taxon>Polyopisthocotylea</taxon>
        <taxon>Polystomatidea</taxon>
        <taxon>Polystomatidae</taxon>
        <taxon>Protopolystoma</taxon>
    </lineage>
</organism>
<evidence type="ECO:0000256" key="1">
    <source>
        <dbReference type="ARBA" id="ARBA00010592"/>
    </source>
</evidence>
<dbReference type="Gene3D" id="2.30.30.30">
    <property type="match status" value="1"/>
</dbReference>
<feature type="compositionally biased region" description="Basic and acidic residues" evidence="3">
    <location>
        <begin position="50"/>
        <end position="61"/>
    </location>
</feature>
<feature type="compositionally biased region" description="Basic and acidic residues" evidence="3">
    <location>
        <begin position="102"/>
        <end position="111"/>
    </location>
</feature>
<dbReference type="GO" id="GO:0022625">
    <property type="term" value="C:cytosolic large ribosomal subunit"/>
    <property type="evidence" value="ECO:0007669"/>
    <property type="project" value="TreeGrafter"/>
</dbReference>
<evidence type="ECO:0000256" key="2">
    <source>
        <dbReference type="ARBA" id="ARBA00046388"/>
    </source>
</evidence>
<accession>A0A3S5AE29</accession>
<dbReference type="GO" id="GO:0002181">
    <property type="term" value="P:cytoplasmic translation"/>
    <property type="evidence" value="ECO:0007669"/>
    <property type="project" value="TreeGrafter"/>
</dbReference>
<dbReference type="InterPro" id="IPR000915">
    <property type="entry name" value="60S_ribosomal_eL6"/>
</dbReference>
<dbReference type="EMBL" id="CAAALY010248055">
    <property type="protein sequence ID" value="VEL34630.1"/>
    <property type="molecule type" value="Genomic_DNA"/>
</dbReference>
<feature type="compositionally biased region" description="Polar residues" evidence="3">
    <location>
        <begin position="112"/>
        <end position="127"/>
    </location>
</feature>
<dbReference type="AlphaFoldDB" id="A0A3S5AE29"/>
<dbReference type="InterPro" id="IPR008991">
    <property type="entry name" value="Translation_prot_SH3-like_sf"/>
</dbReference>
<protein>
    <submittedName>
        <fullName evidence="4">Uncharacterized protein</fullName>
    </submittedName>
</protein>
<comment type="caution">
    <text evidence="4">The sequence shown here is derived from an EMBL/GenBank/DDBJ whole genome shotgun (WGS) entry which is preliminary data.</text>
</comment>
<evidence type="ECO:0000313" key="5">
    <source>
        <dbReference type="Proteomes" id="UP000784294"/>
    </source>
</evidence>
<dbReference type="GO" id="GO:0000027">
    <property type="term" value="P:ribosomal large subunit assembly"/>
    <property type="evidence" value="ECO:0007669"/>
    <property type="project" value="TreeGrafter"/>
</dbReference>
<dbReference type="GO" id="GO:0003723">
    <property type="term" value="F:RNA binding"/>
    <property type="evidence" value="ECO:0007669"/>
    <property type="project" value="TreeGrafter"/>
</dbReference>
<proteinExistence type="inferred from homology"/>